<organism evidence="1 2">
    <name type="scientific">Candidatus Electrothrix aarhusensis</name>
    <dbReference type="NCBI Taxonomy" id="1859131"/>
    <lineage>
        <taxon>Bacteria</taxon>
        <taxon>Pseudomonadati</taxon>
        <taxon>Thermodesulfobacteriota</taxon>
        <taxon>Desulfobulbia</taxon>
        <taxon>Desulfobulbales</taxon>
        <taxon>Desulfobulbaceae</taxon>
        <taxon>Candidatus Electrothrix</taxon>
    </lineage>
</organism>
<dbReference type="Proteomes" id="UP000287853">
    <property type="component" value="Unassembled WGS sequence"/>
</dbReference>
<gene>
    <name evidence="1" type="ORF">H206_05339</name>
</gene>
<evidence type="ECO:0000313" key="2">
    <source>
        <dbReference type="Proteomes" id="UP000287853"/>
    </source>
</evidence>
<name>A0A3S3QLX6_9BACT</name>
<sequence length="80" mass="9567">MQAAKDIIHLFGDRPDNGLPFFRNNNFYFITSMQPKYFSDFFRDSYLPLCRKRSYSHIFLLTFLFSLPDGKENPFLCQVK</sequence>
<proteinExistence type="predicted"/>
<protein>
    <submittedName>
        <fullName evidence="1">Uncharacterized protein</fullName>
    </submittedName>
</protein>
<keyword evidence="2" id="KW-1185">Reference proteome</keyword>
<comment type="caution">
    <text evidence="1">The sequence shown here is derived from an EMBL/GenBank/DDBJ whole genome shotgun (WGS) entry which is preliminary data.</text>
</comment>
<evidence type="ECO:0000313" key="1">
    <source>
        <dbReference type="EMBL" id="RWX48109.1"/>
    </source>
</evidence>
<dbReference type="AlphaFoldDB" id="A0A3S3QLX6"/>
<accession>A0A3S3QLX6</accession>
<reference evidence="1 2" key="1">
    <citation type="submission" date="2017-01" db="EMBL/GenBank/DDBJ databases">
        <title>The cable genome- insights into the physiology and evolution of filamentous bacteria capable of sulfide oxidation via long distance electron transfer.</title>
        <authorList>
            <person name="Schreiber L."/>
            <person name="Bjerg J.T."/>
            <person name="Boggild A."/>
            <person name="Van De Vossenberg J."/>
            <person name="Meysman F."/>
            <person name="Nielsen L.P."/>
            <person name="Schramm A."/>
            <person name="Kjeldsen K.U."/>
        </authorList>
    </citation>
    <scope>NUCLEOTIDE SEQUENCE [LARGE SCALE GENOMIC DNA]</scope>
    <source>
        <strain evidence="1">MCF</strain>
    </source>
</reference>
<dbReference type="EMBL" id="MTKO01000007">
    <property type="protein sequence ID" value="RWX48109.1"/>
    <property type="molecule type" value="Genomic_DNA"/>
</dbReference>